<dbReference type="EMBL" id="JADBGF010000001">
    <property type="protein sequence ID" value="MBE1597203.1"/>
    <property type="molecule type" value="Genomic_DNA"/>
</dbReference>
<accession>A0A8I0TTF0</accession>
<evidence type="ECO:0000313" key="2">
    <source>
        <dbReference type="Proteomes" id="UP000629287"/>
    </source>
</evidence>
<name>A0A8I0TTF0_9ACTN</name>
<evidence type="ECO:0000313" key="1">
    <source>
        <dbReference type="EMBL" id="MBE1597203.1"/>
    </source>
</evidence>
<proteinExistence type="predicted"/>
<keyword evidence="2" id="KW-1185">Reference proteome</keyword>
<dbReference type="AlphaFoldDB" id="A0A8I0TTF0"/>
<protein>
    <submittedName>
        <fullName evidence="1">Uncharacterized protein</fullName>
    </submittedName>
</protein>
<comment type="caution">
    <text evidence="1">The sequence shown here is derived from an EMBL/GenBank/DDBJ whole genome shotgun (WGS) entry which is preliminary data.</text>
</comment>
<dbReference type="GeneID" id="86827903"/>
<organism evidence="1 2">
    <name type="scientific">Streptomyces stelliscabiei</name>
    <dbReference type="NCBI Taxonomy" id="146820"/>
    <lineage>
        <taxon>Bacteria</taxon>
        <taxon>Bacillati</taxon>
        <taxon>Actinomycetota</taxon>
        <taxon>Actinomycetes</taxon>
        <taxon>Kitasatosporales</taxon>
        <taxon>Streptomycetaceae</taxon>
        <taxon>Streptomyces</taxon>
    </lineage>
</organism>
<gene>
    <name evidence="1" type="ORF">H4687_003332</name>
</gene>
<sequence length="52" mass="6148">MKLIAHIASETWRVIRYLATGHTNSRRDRQALASYWRYQATERAAETRSPRT</sequence>
<dbReference type="Proteomes" id="UP000629287">
    <property type="component" value="Unassembled WGS sequence"/>
</dbReference>
<dbReference type="RefSeq" id="WP_159026193.1">
    <property type="nucleotide sequence ID" value="NZ_JADBGF010000001.1"/>
</dbReference>
<reference evidence="1 2" key="1">
    <citation type="submission" date="2020-10" db="EMBL/GenBank/DDBJ databases">
        <title>Sequencing the genomes of 1000 actinobacteria strains.</title>
        <authorList>
            <person name="Klenk H.-P."/>
        </authorList>
    </citation>
    <scope>NUCLEOTIDE SEQUENCE [LARGE SCALE GENOMIC DNA]</scope>
    <source>
        <strain evidence="1 2">DSM 41803</strain>
    </source>
</reference>